<proteinExistence type="predicted"/>
<evidence type="ECO:0000313" key="1">
    <source>
        <dbReference type="EMBL" id="OWZ10520.1"/>
    </source>
</evidence>
<dbReference type="Proteomes" id="UP000198211">
    <property type="component" value="Unassembled WGS sequence"/>
</dbReference>
<gene>
    <name evidence="1" type="ORF">PHMEG_00016624</name>
</gene>
<sequence>MNENSPEQVVYFSDTTDVGDVVVARVGVGTEVDPFRVGLTCYQILQVYLDVQQQTSTTTVLHLITTFKVVRQRYPVTVIGYSDKCGHRFPFGYFFTSRRKKLDMAWCIRSVKRATIDLVKFSSQN</sequence>
<keyword evidence="2" id="KW-1185">Reference proteome</keyword>
<name>A0A225W0Y2_9STRA</name>
<evidence type="ECO:0000313" key="2">
    <source>
        <dbReference type="Proteomes" id="UP000198211"/>
    </source>
</evidence>
<comment type="caution">
    <text evidence="1">The sequence shown here is derived from an EMBL/GenBank/DDBJ whole genome shotgun (WGS) entry which is preliminary data.</text>
</comment>
<dbReference type="AlphaFoldDB" id="A0A225W0Y2"/>
<reference evidence="2" key="1">
    <citation type="submission" date="2017-03" db="EMBL/GenBank/DDBJ databases">
        <title>Phytopthora megakarya and P. palmivora, two closely related causual agents of cacao black pod achieved similar genome size and gene model numbers by different mechanisms.</title>
        <authorList>
            <person name="Ali S."/>
            <person name="Shao J."/>
            <person name="Larry D.J."/>
            <person name="Kronmiller B."/>
            <person name="Shen D."/>
            <person name="Strem M.D."/>
            <person name="Melnick R.L."/>
            <person name="Guiltinan M.J."/>
            <person name="Tyler B.M."/>
            <person name="Meinhardt L.W."/>
            <person name="Bailey B.A."/>
        </authorList>
    </citation>
    <scope>NUCLEOTIDE SEQUENCE [LARGE SCALE GENOMIC DNA]</scope>
    <source>
        <strain evidence="2">zdho120</strain>
    </source>
</reference>
<accession>A0A225W0Y2</accession>
<protein>
    <submittedName>
        <fullName evidence="1">Uncharacterized protein</fullName>
    </submittedName>
</protein>
<organism evidence="1 2">
    <name type="scientific">Phytophthora megakarya</name>
    <dbReference type="NCBI Taxonomy" id="4795"/>
    <lineage>
        <taxon>Eukaryota</taxon>
        <taxon>Sar</taxon>
        <taxon>Stramenopiles</taxon>
        <taxon>Oomycota</taxon>
        <taxon>Peronosporomycetes</taxon>
        <taxon>Peronosporales</taxon>
        <taxon>Peronosporaceae</taxon>
        <taxon>Phytophthora</taxon>
    </lineage>
</organism>
<dbReference type="EMBL" id="NBNE01002421">
    <property type="protein sequence ID" value="OWZ10520.1"/>
    <property type="molecule type" value="Genomic_DNA"/>
</dbReference>